<keyword evidence="3" id="KW-1185">Reference proteome</keyword>
<dbReference type="GeneID" id="18931442"/>
<dbReference type="KEGG" id="mlr:MELLADRAFT_70157"/>
<feature type="compositionally biased region" description="Basic and acidic residues" evidence="1">
    <location>
        <begin position="23"/>
        <end position="40"/>
    </location>
</feature>
<gene>
    <name evidence="2" type="ORF">MELLADRAFT_70157</name>
</gene>
<name>F4SDU4_MELLP</name>
<dbReference type="AlphaFoldDB" id="F4SDU4"/>
<evidence type="ECO:0000313" key="2">
    <source>
        <dbReference type="EMBL" id="EGF97182.1"/>
    </source>
</evidence>
<dbReference type="RefSeq" id="XP_007419550.1">
    <property type="nucleotide sequence ID" value="XM_007419488.1"/>
</dbReference>
<feature type="compositionally biased region" description="Acidic residues" evidence="1">
    <location>
        <begin position="98"/>
        <end position="112"/>
    </location>
</feature>
<feature type="compositionally biased region" description="Basic and acidic residues" evidence="1">
    <location>
        <begin position="62"/>
        <end position="90"/>
    </location>
</feature>
<feature type="compositionally biased region" description="Polar residues" evidence="1">
    <location>
        <begin position="42"/>
        <end position="51"/>
    </location>
</feature>
<feature type="region of interest" description="Disordered" evidence="1">
    <location>
        <begin position="23"/>
        <end position="156"/>
    </location>
</feature>
<dbReference type="HOGENOM" id="CLU_1687037_0_0_1"/>
<evidence type="ECO:0000256" key="1">
    <source>
        <dbReference type="SAM" id="MobiDB-lite"/>
    </source>
</evidence>
<dbReference type="InParanoid" id="F4SDU4"/>
<accession>F4SDU4</accession>
<dbReference type="EMBL" id="GL883296">
    <property type="protein sequence ID" value="EGF97182.1"/>
    <property type="molecule type" value="Genomic_DNA"/>
</dbReference>
<dbReference type="VEuPathDB" id="FungiDB:MELLADRAFT_70157"/>
<proteinExistence type="predicted"/>
<evidence type="ECO:0000313" key="3">
    <source>
        <dbReference type="Proteomes" id="UP000001072"/>
    </source>
</evidence>
<reference evidence="3" key="1">
    <citation type="journal article" date="2011" name="Proc. Natl. Acad. Sci. U.S.A.">
        <title>Obligate biotrophy features unraveled by the genomic analysis of rust fungi.</title>
        <authorList>
            <person name="Duplessis S."/>
            <person name="Cuomo C.A."/>
            <person name="Lin Y.-C."/>
            <person name="Aerts A."/>
            <person name="Tisserant E."/>
            <person name="Veneault-Fourrey C."/>
            <person name="Joly D.L."/>
            <person name="Hacquard S."/>
            <person name="Amselem J."/>
            <person name="Cantarel B.L."/>
            <person name="Chiu R."/>
            <person name="Coutinho P.M."/>
            <person name="Feau N."/>
            <person name="Field M."/>
            <person name="Frey P."/>
            <person name="Gelhaye E."/>
            <person name="Goldberg J."/>
            <person name="Grabherr M.G."/>
            <person name="Kodira C.D."/>
            <person name="Kohler A."/>
            <person name="Kuees U."/>
            <person name="Lindquist E.A."/>
            <person name="Lucas S.M."/>
            <person name="Mago R."/>
            <person name="Mauceli E."/>
            <person name="Morin E."/>
            <person name="Murat C."/>
            <person name="Pangilinan J.L."/>
            <person name="Park R."/>
            <person name="Pearson M."/>
            <person name="Quesneville H."/>
            <person name="Rouhier N."/>
            <person name="Sakthikumar S."/>
            <person name="Salamov A.A."/>
            <person name="Schmutz J."/>
            <person name="Selles B."/>
            <person name="Shapiro H."/>
            <person name="Tanguay P."/>
            <person name="Tuskan G.A."/>
            <person name="Henrissat B."/>
            <person name="Van de Peer Y."/>
            <person name="Rouze P."/>
            <person name="Ellis J.G."/>
            <person name="Dodds P.N."/>
            <person name="Schein J.E."/>
            <person name="Zhong S."/>
            <person name="Hamelin R.C."/>
            <person name="Grigoriev I.V."/>
            <person name="Szabo L.J."/>
            <person name="Martin F."/>
        </authorList>
    </citation>
    <scope>NUCLEOTIDE SEQUENCE [LARGE SCALE GENOMIC DNA]</scope>
    <source>
        <strain evidence="3">98AG31 / pathotype 3-4-7</strain>
    </source>
</reference>
<feature type="compositionally biased region" description="Basic and acidic residues" evidence="1">
    <location>
        <begin position="135"/>
        <end position="156"/>
    </location>
</feature>
<feature type="compositionally biased region" description="Basic residues" evidence="1">
    <location>
        <begin position="116"/>
        <end position="128"/>
    </location>
</feature>
<dbReference type="Proteomes" id="UP000001072">
    <property type="component" value="Unassembled WGS sequence"/>
</dbReference>
<sequence>MIQAIKSAEEKKKLQEMKELEQAELRKRRAESRLGTERTIEPMTQSTSMNQAEPGPSIEMSLEMKKEATERNEDKREKAEEARELEDGGHETQVPGIQEEEGSEGSEEEVEVTVEKRKKVKGKARRKSLSVSSLDEGRERGGKKDLRSLLETDHCK</sequence>
<organism evidence="3">
    <name type="scientific">Melampsora larici-populina (strain 98AG31 / pathotype 3-4-7)</name>
    <name type="common">Poplar leaf rust fungus</name>
    <dbReference type="NCBI Taxonomy" id="747676"/>
    <lineage>
        <taxon>Eukaryota</taxon>
        <taxon>Fungi</taxon>
        <taxon>Dikarya</taxon>
        <taxon>Basidiomycota</taxon>
        <taxon>Pucciniomycotina</taxon>
        <taxon>Pucciniomycetes</taxon>
        <taxon>Pucciniales</taxon>
        <taxon>Melampsoraceae</taxon>
        <taxon>Melampsora</taxon>
    </lineage>
</organism>
<protein>
    <submittedName>
        <fullName evidence="2">Uncharacterized protein</fullName>
    </submittedName>
</protein>